<dbReference type="InterPro" id="IPR050490">
    <property type="entry name" value="Bact_solute-bd_prot1"/>
</dbReference>
<dbReference type="Pfam" id="PF01547">
    <property type="entry name" value="SBP_bac_1"/>
    <property type="match status" value="1"/>
</dbReference>
<dbReference type="SUPFAM" id="SSF53850">
    <property type="entry name" value="Periplasmic binding protein-like II"/>
    <property type="match status" value="1"/>
</dbReference>
<protein>
    <submittedName>
        <fullName evidence="3">Carbohydrate ABC transporter substrate-binding protein (CUT1 family)</fullName>
    </submittedName>
</protein>
<dbReference type="Gene3D" id="3.40.190.10">
    <property type="entry name" value="Periplasmic binding protein-like II"/>
    <property type="match status" value="2"/>
</dbReference>
<evidence type="ECO:0000256" key="1">
    <source>
        <dbReference type="ARBA" id="ARBA00004418"/>
    </source>
</evidence>
<evidence type="ECO:0000313" key="3">
    <source>
        <dbReference type="EMBL" id="REC93859.1"/>
    </source>
</evidence>
<dbReference type="OrthoDB" id="2509690at2"/>
<comment type="caution">
    <text evidence="3">The sequence shown here is derived from an EMBL/GenBank/DDBJ whole genome shotgun (WGS) entry which is preliminary data.</text>
</comment>
<dbReference type="EMBL" id="QRDJ01000009">
    <property type="protein sequence ID" value="REC93859.1"/>
    <property type="molecule type" value="Genomic_DNA"/>
</dbReference>
<accession>A0A3D9DTX3</accession>
<dbReference type="Proteomes" id="UP000256334">
    <property type="component" value="Unassembled WGS sequence"/>
</dbReference>
<evidence type="ECO:0000313" key="4">
    <source>
        <dbReference type="Proteomes" id="UP000256334"/>
    </source>
</evidence>
<organism evidence="3 4">
    <name type="scientific">Kushneria indalinina DSM 14324</name>
    <dbReference type="NCBI Taxonomy" id="1122140"/>
    <lineage>
        <taxon>Bacteria</taxon>
        <taxon>Pseudomonadati</taxon>
        <taxon>Pseudomonadota</taxon>
        <taxon>Gammaproteobacteria</taxon>
        <taxon>Oceanospirillales</taxon>
        <taxon>Halomonadaceae</taxon>
        <taxon>Kushneria</taxon>
    </lineage>
</organism>
<sequence length="404" mass="45162">MGLALSGGVLASGMGSAASLVINSDHTDPAARESLAAVIEGFENTYPDIKVTWNRFATEGYKSSIRNFLAANPPDIVRWYAGNRMLPFVEAGLFADISDLWQQEEMSDAFPSMASSLTYQDKQWAVPYSYYPWGIYYRADIFEEQGITPPEDWQALLAASRQLKDNGITPFAIGSKALWPAAGWFDYINLRLNGYDFHMQLTRGEADYTDPRVKNVFDHWAELVKPGFYNQNHAALEWQDAVPLFAQGEAAMYLMGSFTVEVMKSAGLEEAQIGLMRFPTIDRDVADAVEAPTEMFATPANAPNPDSARKFLAYVARPDVQAEMNRIAGTLPANRHASVDDSPLTRQATALLSGVESVSQFYDRDVPPRMAKVGMQGFQEFMVRPDQQADILQRLDQMTRRLYR</sequence>
<keyword evidence="4" id="KW-1185">Reference proteome</keyword>
<gene>
    <name evidence="3" type="ORF">C8D72_3208</name>
</gene>
<dbReference type="RefSeq" id="WP_115855445.1">
    <property type="nucleotide sequence ID" value="NZ_QRDJ01000009.1"/>
</dbReference>
<comment type="similarity">
    <text evidence="2">Belongs to the bacterial solute-binding protein 1 family.</text>
</comment>
<proteinExistence type="inferred from homology"/>
<dbReference type="InterPro" id="IPR006059">
    <property type="entry name" value="SBP"/>
</dbReference>
<dbReference type="AlphaFoldDB" id="A0A3D9DTX3"/>
<name>A0A3D9DTX3_9GAMM</name>
<dbReference type="GO" id="GO:0042597">
    <property type="term" value="C:periplasmic space"/>
    <property type="evidence" value="ECO:0007669"/>
    <property type="project" value="UniProtKB-SubCell"/>
</dbReference>
<evidence type="ECO:0000256" key="2">
    <source>
        <dbReference type="ARBA" id="ARBA00008520"/>
    </source>
</evidence>
<dbReference type="PANTHER" id="PTHR43649">
    <property type="entry name" value="ARABINOSE-BINDING PROTEIN-RELATED"/>
    <property type="match status" value="1"/>
</dbReference>
<comment type="subcellular location">
    <subcellularLocation>
        <location evidence="1">Periplasm</location>
    </subcellularLocation>
</comment>
<reference evidence="3 4" key="1">
    <citation type="submission" date="2018-07" db="EMBL/GenBank/DDBJ databases">
        <title>Genomic Encyclopedia of Type Strains, Phase IV (KMG-IV): sequencing the most valuable type-strain genomes for metagenomic binning, comparative biology and taxonomic classification.</title>
        <authorList>
            <person name="Goeker M."/>
        </authorList>
    </citation>
    <scope>NUCLEOTIDE SEQUENCE [LARGE SCALE GENOMIC DNA]</scope>
    <source>
        <strain evidence="3 4">DSM 14324</strain>
    </source>
</reference>